<dbReference type="PANTHER" id="PTHR14286:SF2">
    <property type="entry name" value="CENTROSOMAL PROTEIN 15 KDA"/>
    <property type="match status" value="1"/>
</dbReference>
<reference evidence="2" key="1">
    <citation type="submission" date="2022-03" db="EMBL/GenBank/DDBJ databases">
        <authorList>
            <person name="Martin C."/>
        </authorList>
    </citation>
    <scope>NUCLEOTIDE SEQUENCE</scope>
</reference>
<evidence type="ECO:0000313" key="3">
    <source>
        <dbReference type="Proteomes" id="UP000749559"/>
    </source>
</evidence>
<dbReference type="EMBL" id="CAIIXF020000002">
    <property type="protein sequence ID" value="CAH1777520.1"/>
    <property type="molecule type" value="Genomic_DNA"/>
</dbReference>
<feature type="compositionally biased region" description="Low complexity" evidence="1">
    <location>
        <begin position="181"/>
        <end position="196"/>
    </location>
</feature>
<keyword evidence="3" id="KW-1185">Reference proteome</keyword>
<sequence length="272" mass="31754">MEAYWFQKEIELEQKHEELVLKREALLRGTEAYYDKQAKQASSFITNYKKSDDRNEQLIEDFKKVRHNLQGLNCGEDQRFTRLKNNYWAMVKNVYHVWIQEQRDYMQRHHLPIPEHIQNYGHKTPSSPRITTPRGRLTIDDQQGAQSITPGALSSRLSTPPISQRTNSPWGPTSPAYRDTSPMSRSVSMSPRQPQQIHTSINSETNAFGAHDRDKQSKSRKKVPKFIDDEFDNSENEIDDYYGNEDRKIKSGSVKDIQVEKLSKQSKMKKHS</sequence>
<comment type="caution">
    <text evidence="2">The sequence shown here is derived from an EMBL/GenBank/DDBJ whole genome shotgun (WGS) entry which is preliminary data.</text>
</comment>
<accession>A0A8J1TGT4</accession>
<dbReference type="InterPro" id="IPR028006">
    <property type="entry name" value="CEP15-like"/>
</dbReference>
<evidence type="ECO:0000313" key="2">
    <source>
        <dbReference type="EMBL" id="CAH1777520.1"/>
    </source>
</evidence>
<dbReference type="OrthoDB" id="9871079at2759"/>
<dbReference type="Pfam" id="PF15134">
    <property type="entry name" value="CEP15-like"/>
    <property type="match status" value="1"/>
</dbReference>
<gene>
    <name evidence="2" type="ORF">OFUS_LOCUS4549</name>
</gene>
<protein>
    <submittedName>
        <fullName evidence="2">Uncharacterized protein</fullName>
    </submittedName>
</protein>
<dbReference type="Proteomes" id="UP000749559">
    <property type="component" value="Unassembled WGS sequence"/>
</dbReference>
<feature type="compositionally biased region" description="Acidic residues" evidence="1">
    <location>
        <begin position="229"/>
        <end position="243"/>
    </location>
</feature>
<proteinExistence type="predicted"/>
<name>A0A8J1TGT4_OWEFU</name>
<feature type="compositionally biased region" description="Polar residues" evidence="1">
    <location>
        <begin position="197"/>
        <end position="206"/>
    </location>
</feature>
<feature type="compositionally biased region" description="Polar residues" evidence="1">
    <location>
        <begin position="155"/>
        <end position="171"/>
    </location>
</feature>
<organism evidence="2 3">
    <name type="scientific">Owenia fusiformis</name>
    <name type="common">Polychaete worm</name>
    <dbReference type="NCBI Taxonomy" id="6347"/>
    <lineage>
        <taxon>Eukaryota</taxon>
        <taxon>Metazoa</taxon>
        <taxon>Spiralia</taxon>
        <taxon>Lophotrochozoa</taxon>
        <taxon>Annelida</taxon>
        <taxon>Polychaeta</taxon>
        <taxon>Sedentaria</taxon>
        <taxon>Canalipalpata</taxon>
        <taxon>Sabellida</taxon>
        <taxon>Oweniida</taxon>
        <taxon>Oweniidae</taxon>
        <taxon>Owenia</taxon>
    </lineage>
</organism>
<dbReference type="AlphaFoldDB" id="A0A8J1TGT4"/>
<feature type="region of interest" description="Disordered" evidence="1">
    <location>
        <begin position="142"/>
        <end position="244"/>
    </location>
</feature>
<dbReference type="PANTHER" id="PTHR14286">
    <property type="entry name" value="GENE, 49355-RELATED"/>
    <property type="match status" value="1"/>
</dbReference>
<evidence type="ECO:0000256" key="1">
    <source>
        <dbReference type="SAM" id="MobiDB-lite"/>
    </source>
</evidence>